<feature type="signal peptide" evidence="2">
    <location>
        <begin position="1"/>
        <end position="29"/>
    </location>
</feature>
<dbReference type="SUPFAM" id="SSF53850">
    <property type="entry name" value="Periplasmic binding protein-like II"/>
    <property type="match status" value="1"/>
</dbReference>
<comment type="similarity">
    <text evidence="1">Belongs to the UPF0065 (bug) family.</text>
</comment>
<sequence>MITIGRRVVSLAVALALAATAGPSGIALAQDAPFPTRPITLIVPFPAGGPSDALARAVAHGMAETLGGTVVVENIGGAGGTIGLGKVAAAPADGYTLGFGTIGTHVANVALYKTLPYDPLTSFVPIGLAGTAPMLVVVRPGLGVSDLRGLKAYIAASGGKTTYGSAGVGSIAHFACVIMLAAMKQPAAHVPYRGIAPAMNDLVGGHIDFMCDQPTTALAQVTAGKVKAVAVLSDDTVPQLPGLETVAKAGYPQVSFRSWSALFAPKGTPPRIVERLNAALRATVAEPALQAKMQAVGVDLPRGDDLAPAAVSTLIADGIARDVPALKALGAALD</sequence>
<dbReference type="Gene3D" id="3.40.190.10">
    <property type="entry name" value="Periplasmic binding protein-like II"/>
    <property type="match status" value="1"/>
</dbReference>
<dbReference type="InterPro" id="IPR042100">
    <property type="entry name" value="Bug_dom1"/>
</dbReference>
<evidence type="ECO:0000256" key="1">
    <source>
        <dbReference type="ARBA" id="ARBA00006987"/>
    </source>
</evidence>
<name>A0ABT5JDD8_RHOTP</name>
<dbReference type="Proteomes" id="UP001165652">
    <property type="component" value="Unassembled WGS sequence"/>
</dbReference>
<dbReference type="Pfam" id="PF03401">
    <property type="entry name" value="TctC"/>
    <property type="match status" value="1"/>
</dbReference>
<evidence type="ECO:0000313" key="4">
    <source>
        <dbReference type="Proteomes" id="UP001165652"/>
    </source>
</evidence>
<gene>
    <name evidence="3" type="ORF">PQJ73_17675</name>
</gene>
<dbReference type="EMBL" id="JAQQLI010000028">
    <property type="protein sequence ID" value="MDC7787522.1"/>
    <property type="molecule type" value="Genomic_DNA"/>
</dbReference>
<evidence type="ECO:0000313" key="3">
    <source>
        <dbReference type="EMBL" id="MDC7787522.1"/>
    </source>
</evidence>
<dbReference type="PANTHER" id="PTHR42928">
    <property type="entry name" value="TRICARBOXYLATE-BINDING PROTEIN"/>
    <property type="match status" value="1"/>
</dbReference>
<dbReference type="InterPro" id="IPR005064">
    <property type="entry name" value="BUG"/>
</dbReference>
<reference evidence="3" key="1">
    <citation type="journal article" date="2023" name="Microbiol Resour">
        <title>Genome Sequences of Rhodoplanes serenus and Two Thermotolerant Strains, Rhodoplanes tepidamans and 'Rhodoplanes cryptolactis,' Further Refine the Genus.</title>
        <authorList>
            <person name="Rayyan A.A."/>
            <person name="Kyndt J.A."/>
        </authorList>
    </citation>
    <scope>NUCLEOTIDE SEQUENCE</scope>
    <source>
        <strain evidence="3">DSM 9987</strain>
    </source>
</reference>
<dbReference type="Gene3D" id="3.40.190.150">
    <property type="entry name" value="Bordetella uptake gene, domain 1"/>
    <property type="match status" value="1"/>
</dbReference>
<proteinExistence type="inferred from homology"/>
<feature type="chain" id="PRO_5046822423" evidence="2">
    <location>
        <begin position="30"/>
        <end position="334"/>
    </location>
</feature>
<keyword evidence="2" id="KW-0732">Signal</keyword>
<dbReference type="PANTHER" id="PTHR42928:SF5">
    <property type="entry name" value="BLR1237 PROTEIN"/>
    <property type="match status" value="1"/>
</dbReference>
<dbReference type="PIRSF" id="PIRSF017082">
    <property type="entry name" value="YflP"/>
    <property type="match status" value="1"/>
</dbReference>
<dbReference type="RefSeq" id="WP_272778360.1">
    <property type="nucleotide sequence ID" value="NZ_JAQQLI010000028.1"/>
</dbReference>
<comment type="caution">
    <text evidence="3">The sequence shown here is derived from an EMBL/GenBank/DDBJ whole genome shotgun (WGS) entry which is preliminary data.</text>
</comment>
<reference evidence="3" key="2">
    <citation type="submission" date="2023-02" db="EMBL/GenBank/DDBJ databases">
        <authorList>
            <person name="Rayyan A."/>
            <person name="Meyer T."/>
            <person name="Kyndt J.A."/>
        </authorList>
    </citation>
    <scope>NUCLEOTIDE SEQUENCE</scope>
    <source>
        <strain evidence="3">DSM 9987</strain>
    </source>
</reference>
<organism evidence="3 4">
    <name type="scientific">Rhodoplanes tepidamans</name>
    <name type="common">Rhodoplanes cryptolactis</name>
    <dbReference type="NCBI Taxonomy" id="200616"/>
    <lineage>
        <taxon>Bacteria</taxon>
        <taxon>Pseudomonadati</taxon>
        <taxon>Pseudomonadota</taxon>
        <taxon>Alphaproteobacteria</taxon>
        <taxon>Hyphomicrobiales</taxon>
        <taxon>Nitrobacteraceae</taxon>
        <taxon>Rhodoplanes</taxon>
    </lineage>
</organism>
<accession>A0ABT5JDD8</accession>
<keyword evidence="4" id="KW-1185">Reference proteome</keyword>
<evidence type="ECO:0000256" key="2">
    <source>
        <dbReference type="SAM" id="SignalP"/>
    </source>
</evidence>
<protein>
    <submittedName>
        <fullName evidence="3">Tripartite tricarboxylate transporter substrate-binding protein</fullName>
    </submittedName>
</protein>